<protein>
    <submittedName>
        <fullName evidence="1">Uncharacterized protein</fullName>
    </submittedName>
</protein>
<evidence type="ECO:0000313" key="1">
    <source>
        <dbReference type="EMBL" id="VFK15140.1"/>
    </source>
</evidence>
<reference evidence="1" key="1">
    <citation type="submission" date="2019-02" db="EMBL/GenBank/DDBJ databases">
        <authorList>
            <person name="Gruber-Vodicka R. H."/>
            <person name="Seah K. B. B."/>
        </authorList>
    </citation>
    <scope>NUCLEOTIDE SEQUENCE</scope>
    <source>
        <strain evidence="1">BECK_BY7</strain>
    </source>
</reference>
<dbReference type="EMBL" id="CAADFN010000013">
    <property type="protein sequence ID" value="VFK15140.1"/>
    <property type="molecule type" value="Genomic_DNA"/>
</dbReference>
<dbReference type="AlphaFoldDB" id="A0A450WDN3"/>
<proteinExistence type="predicted"/>
<accession>A0A450WDN3</accession>
<gene>
    <name evidence="1" type="ORF">BECKLFY1418C_GA0070996_101313</name>
</gene>
<sequence length="75" mass="8644">MFQSNDFALADAKSRFIGSKRSFARGLGSTRLEYDFHDGRFVFRPGTLESAWPEPKGESWSFGKHLDYKDVFSFL</sequence>
<name>A0A450WDN3_9GAMM</name>
<organism evidence="1">
    <name type="scientific">Candidatus Kentrum sp. LFY</name>
    <dbReference type="NCBI Taxonomy" id="2126342"/>
    <lineage>
        <taxon>Bacteria</taxon>
        <taxon>Pseudomonadati</taxon>
        <taxon>Pseudomonadota</taxon>
        <taxon>Gammaproteobacteria</taxon>
        <taxon>Candidatus Kentrum</taxon>
    </lineage>
</organism>